<dbReference type="PATRIC" id="fig|1434110.4.peg.4491"/>
<dbReference type="GO" id="GO:0000271">
    <property type="term" value="P:polysaccharide biosynthetic process"/>
    <property type="evidence" value="ECO:0007669"/>
    <property type="project" value="TreeGrafter"/>
</dbReference>
<proteinExistence type="predicted"/>
<dbReference type="PANTHER" id="PTHR23028:SF53">
    <property type="entry name" value="ACYL_TRANSF_3 DOMAIN-CONTAINING PROTEIN"/>
    <property type="match status" value="1"/>
</dbReference>
<dbReference type="EMBL" id="CP009516">
    <property type="protein sequence ID" value="AKB79985.1"/>
    <property type="molecule type" value="Genomic_DNA"/>
</dbReference>
<feature type="transmembrane region" description="Helical" evidence="1">
    <location>
        <begin position="12"/>
        <end position="31"/>
    </location>
</feature>
<accession>A0A0E3WUB8</accession>
<feature type="transmembrane region" description="Helical" evidence="1">
    <location>
        <begin position="179"/>
        <end position="196"/>
    </location>
</feature>
<organism evidence="3 4">
    <name type="scientific">Methanosarcina horonobensis HB-1 = JCM 15518</name>
    <dbReference type="NCBI Taxonomy" id="1434110"/>
    <lineage>
        <taxon>Archaea</taxon>
        <taxon>Methanobacteriati</taxon>
        <taxon>Methanobacteriota</taxon>
        <taxon>Stenosarchaea group</taxon>
        <taxon>Methanomicrobia</taxon>
        <taxon>Methanosarcinales</taxon>
        <taxon>Methanosarcinaceae</taxon>
        <taxon>Methanosarcina</taxon>
    </lineage>
</organism>
<feature type="transmembrane region" description="Helical" evidence="1">
    <location>
        <begin position="88"/>
        <end position="107"/>
    </location>
</feature>
<evidence type="ECO:0000256" key="1">
    <source>
        <dbReference type="SAM" id="Phobius"/>
    </source>
</evidence>
<feature type="transmembrane region" description="Helical" evidence="1">
    <location>
        <begin position="208"/>
        <end position="228"/>
    </location>
</feature>
<dbReference type="AlphaFoldDB" id="A0A0E3WUB8"/>
<dbReference type="RefSeq" id="WP_048141951.1">
    <property type="nucleotide sequence ID" value="NZ_CP009516.1"/>
</dbReference>
<dbReference type="GO" id="GO:0016020">
    <property type="term" value="C:membrane"/>
    <property type="evidence" value="ECO:0007669"/>
    <property type="project" value="TreeGrafter"/>
</dbReference>
<evidence type="ECO:0000313" key="4">
    <source>
        <dbReference type="Proteomes" id="UP000033101"/>
    </source>
</evidence>
<keyword evidence="4" id="KW-1185">Reference proteome</keyword>
<feature type="transmembrane region" description="Helical" evidence="1">
    <location>
        <begin position="240"/>
        <end position="267"/>
    </location>
</feature>
<keyword evidence="1" id="KW-0812">Transmembrane</keyword>
<sequence>MKIDYINRNQNNFDLLRLIAASLVIFSHSYVLSLGNHEKEPFYLLTQSMTFGRLSVCIFFMISGYLITKSWNKNPNIFSYFWKRILRIYPGLIVSILFSTFVIGPLVSSLDPLEYFKNIDIPNVLIYMATLRQKYLPGVFSQNIYPNSVNGSLWTLIGETTMYIVTAVIGLLGIFKKKWFLLIFILAEIILYNIGIHHFNENEIRCMYIIFNVNNVTYYLIGACYYLYGDKIQYRKDIFIFALILWIISFGTEFFEIVSYISIPYIVFHLAFIPTKYLKTLTERGDFSYGLYIYAFPIQQTLVHLFQNNITSLKLFVFSYPITFLFAFLSWNLVEKRALQLKNISYLFALSSTQKLNRKHKGD</sequence>
<dbReference type="InterPro" id="IPR002656">
    <property type="entry name" value="Acyl_transf_3_dom"/>
</dbReference>
<feature type="transmembrane region" description="Helical" evidence="1">
    <location>
        <begin position="51"/>
        <end position="68"/>
    </location>
</feature>
<dbReference type="Proteomes" id="UP000033101">
    <property type="component" value="Chromosome"/>
</dbReference>
<feature type="transmembrane region" description="Helical" evidence="1">
    <location>
        <begin position="153"/>
        <end position="172"/>
    </location>
</feature>
<protein>
    <recommendedName>
        <fullName evidence="2">Acyltransferase 3 domain-containing protein</fullName>
    </recommendedName>
</protein>
<dbReference type="HOGENOM" id="CLU_005679_0_1_2"/>
<dbReference type="KEGG" id="mhor:MSHOH_3502"/>
<evidence type="ECO:0000313" key="3">
    <source>
        <dbReference type="EMBL" id="AKB79985.1"/>
    </source>
</evidence>
<dbReference type="GO" id="GO:0016747">
    <property type="term" value="F:acyltransferase activity, transferring groups other than amino-acyl groups"/>
    <property type="evidence" value="ECO:0007669"/>
    <property type="project" value="InterPro"/>
</dbReference>
<dbReference type="Pfam" id="PF01757">
    <property type="entry name" value="Acyl_transf_3"/>
    <property type="match status" value="1"/>
</dbReference>
<reference evidence="3 4" key="1">
    <citation type="submission" date="2014-07" db="EMBL/GenBank/DDBJ databases">
        <title>Methanogenic archaea and the global carbon cycle.</title>
        <authorList>
            <person name="Henriksen J.R."/>
            <person name="Luke J."/>
            <person name="Reinhart S."/>
            <person name="Benedict M.N."/>
            <person name="Youngblut N.D."/>
            <person name="Metcalf M.E."/>
            <person name="Whitaker R.J."/>
            <person name="Metcalf W.W."/>
        </authorList>
    </citation>
    <scope>NUCLEOTIDE SEQUENCE [LARGE SCALE GENOMIC DNA]</scope>
    <source>
        <strain evidence="3 4">HB-1</strain>
    </source>
</reference>
<feature type="transmembrane region" description="Helical" evidence="1">
    <location>
        <begin position="313"/>
        <end position="334"/>
    </location>
</feature>
<name>A0A0E3WUB8_9EURY</name>
<keyword evidence="1" id="KW-0472">Membrane</keyword>
<dbReference type="PANTHER" id="PTHR23028">
    <property type="entry name" value="ACETYLTRANSFERASE"/>
    <property type="match status" value="1"/>
</dbReference>
<dbReference type="STRING" id="1434110.MSHOH_3502"/>
<dbReference type="GeneID" id="24832846"/>
<dbReference type="OrthoDB" id="107308at2157"/>
<keyword evidence="1" id="KW-1133">Transmembrane helix</keyword>
<dbReference type="InterPro" id="IPR050879">
    <property type="entry name" value="Acyltransferase_3"/>
</dbReference>
<feature type="domain" description="Acyltransferase 3" evidence="2">
    <location>
        <begin position="12"/>
        <end position="330"/>
    </location>
</feature>
<gene>
    <name evidence="3" type="ORF">MSHOH_3502</name>
</gene>
<evidence type="ECO:0000259" key="2">
    <source>
        <dbReference type="Pfam" id="PF01757"/>
    </source>
</evidence>